<dbReference type="InterPro" id="IPR008258">
    <property type="entry name" value="Transglycosylase_SLT_dom_1"/>
</dbReference>
<keyword evidence="2" id="KW-0732">Signal</keyword>
<dbReference type="SUPFAM" id="SSF53850">
    <property type="entry name" value="Periplasmic binding protein-like II"/>
    <property type="match status" value="1"/>
</dbReference>
<dbReference type="PANTHER" id="PTHR35936">
    <property type="entry name" value="MEMBRANE-BOUND LYTIC MUREIN TRANSGLYCOSYLASE F"/>
    <property type="match status" value="1"/>
</dbReference>
<keyword evidence="4" id="KW-1133">Transmembrane helix</keyword>
<dbReference type="GO" id="GO:0009279">
    <property type="term" value="C:cell outer membrane"/>
    <property type="evidence" value="ECO:0007669"/>
    <property type="project" value="UniProtKB-SubCell"/>
</dbReference>
<dbReference type="AlphaFoldDB" id="A0A081BT85"/>
<reference evidence="6" key="1">
    <citation type="journal article" date="2015" name="PeerJ">
        <title>First genomic representation of candidate bacterial phylum KSB3 points to enhanced environmental sensing as a trigger of wastewater bulking.</title>
        <authorList>
            <person name="Sekiguchi Y."/>
            <person name="Ohashi A."/>
            <person name="Parks D.H."/>
            <person name="Yamauchi T."/>
            <person name="Tyson G.W."/>
            <person name="Hugenholtz P."/>
        </authorList>
    </citation>
    <scope>NUCLEOTIDE SEQUENCE [LARGE SCALE GENOMIC DNA]</scope>
</reference>
<dbReference type="PANTHER" id="PTHR35936:SF32">
    <property type="entry name" value="MEMBRANE-BOUND LYTIC MUREIN TRANSGLYCOSYLASE F"/>
    <property type="match status" value="1"/>
</dbReference>
<protein>
    <submittedName>
        <fullName evidence="6">Transglycosylase SLT domain protein</fullName>
    </submittedName>
</protein>
<feature type="domain" description="Solute-binding protein family 3/N-terminal" evidence="5">
    <location>
        <begin position="102"/>
        <end position="342"/>
    </location>
</feature>
<dbReference type="Pfam" id="PF01464">
    <property type="entry name" value="SLT"/>
    <property type="match status" value="1"/>
</dbReference>
<accession>A0A081BT85</accession>
<dbReference type="SUPFAM" id="SSF53955">
    <property type="entry name" value="Lysozyme-like"/>
    <property type="match status" value="1"/>
</dbReference>
<evidence type="ECO:0000259" key="5">
    <source>
        <dbReference type="SMART" id="SM00062"/>
    </source>
</evidence>
<dbReference type="EMBL" id="DF820462">
    <property type="protein sequence ID" value="GAK54616.1"/>
    <property type="molecule type" value="Genomic_DNA"/>
</dbReference>
<dbReference type="InterPro" id="IPR023346">
    <property type="entry name" value="Lysozyme-like_dom_sf"/>
</dbReference>
<dbReference type="CDD" id="cd01009">
    <property type="entry name" value="PBP2_YfhD_N"/>
    <property type="match status" value="1"/>
</dbReference>
<evidence type="ECO:0000256" key="3">
    <source>
        <dbReference type="ARBA" id="ARBA00023237"/>
    </source>
</evidence>
<gene>
    <name evidence="6" type="ORF">U14_05903</name>
</gene>
<dbReference type="SMART" id="SM00062">
    <property type="entry name" value="PBPb"/>
    <property type="match status" value="1"/>
</dbReference>
<keyword evidence="7" id="KW-1185">Reference proteome</keyword>
<proteinExistence type="predicted"/>
<evidence type="ECO:0000256" key="1">
    <source>
        <dbReference type="ARBA" id="ARBA00004339"/>
    </source>
</evidence>
<keyword evidence="4" id="KW-0472">Membrane</keyword>
<evidence type="ECO:0000256" key="4">
    <source>
        <dbReference type="SAM" id="Phobius"/>
    </source>
</evidence>
<dbReference type="Proteomes" id="UP000030700">
    <property type="component" value="Unassembled WGS sequence"/>
</dbReference>
<keyword evidence="3" id="KW-0998">Cell outer membrane</keyword>
<comment type="subcellular location">
    <subcellularLocation>
        <location evidence="1">Cell outer membrane</location>
        <topology evidence="1">Peripheral membrane protein</topology>
    </subcellularLocation>
</comment>
<dbReference type="STRING" id="1499966.U14_05903"/>
<organism evidence="6">
    <name type="scientific">Candidatus Moduliflexus flocculans</name>
    <dbReference type="NCBI Taxonomy" id="1499966"/>
    <lineage>
        <taxon>Bacteria</taxon>
        <taxon>Candidatus Moduliflexota</taxon>
        <taxon>Candidatus Moduliflexia</taxon>
        <taxon>Candidatus Moduliflexales</taxon>
        <taxon>Candidatus Moduliflexaceae</taxon>
    </lineage>
</organism>
<evidence type="ECO:0000313" key="7">
    <source>
        <dbReference type="Proteomes" id="UP000030700"/>
    </source>
</evidence>
<evidence type="ECO:0000256" key="2">
    <source>
        <dbReference type="ARBA" id="ARBA00022729"/>
    </source>
</evidence>
<dbReference type="HOGENOM" id="CLU_027494_1_0_0"/>
<dbReference type="Pfam" id="PF00497">
    <property type="entry name" value="SBP_bac_3"/>
    <property type="match status" value="1"/>
</dbReference>
<dbReference type="CDD" id="cd13403">
    <property type="entry name" value="MLTF-like"/>
    <property type="match status" value="1"/>
</dbReference>
<feature type="transmembrane region" description="Helical" evidence="4">
    <location>
        <begin position="54"/>
        <end position="75"/>
    </location>
</feature>
<keyword evidence="4" id="KW-0812">Transmembrane</keyword>
<sequence length="528" mass="59888">MGYLLVLLKMNQILAISDFDGQGWPPVRKQLREKTMKRDRMLQRKQHVRFRKFGFAKICCLIIAVSVFIASNIFAEESVPEAVKRALAPWSGDFDGMVERGMIRVLVSYSKTFYFLDGAEQRGMTYDIFKEFEKSLNEKLKLNPPLNVVFLPVTRDELLPALIEGRGDIAAANLTITPERQKLVDFSDPLYENVSEIVVTGPGAAPIASLDDLAGKEMFVRKSSSYYEHLLRQNESFAQAGKPQIILHDADEFLGDEDLLEMVNAGLIPMTVVDSHEATFWAQIFENITLHADIAVNTGGQIAWAFRKESPKLREELNAFVKENRKGTLLGNMLLKRYLQSTQWVKNAAAEEERKKFEQTVAFFKKYGEMYGFDALMVAAQGYQESRLDQSVRSAAGAIGVMQLLPSTAEDKAVGIPDITNVENNIHAGVKYLRYIFDTNFQDAEMDLINKGLFTFASYNAGPAKVRQLRQIAAERGLNPNVWFDNVEMIASEVIGRETVQYVSNIYKYYITYKLIQRQELLRKDEGQ</sequence>
<evidence type="ECO:0000313" key="6">
    <source>
        <dbReference type="EMBL" id="GAK54616.1"/>
    </source>
</evidence>
<dbReference type="InterPro" id="IPR001638">
    <property type="entry name" value="Solute-binding_3/MltF_N"/>
</dbReference>
<name>A0A081BT85_9BACT</name>
<dbReference type="Gene3D" id="1.10.530.10">
    <property type="match status" value="1"/>
</dbReference>
<dbReference type="Gene3D" id="3.40.190.10">
    <property type="entry name" value="Periplasmic binding protein-like II"/>
    <property type="match status" value="2"/>
</dbReference>